<dbReference type="EMBL" id="UYYG01001151">
    <property type="protein sequence ID" value="VDN54831.1"/>
    <property type="molecule type" value="Genomic_DNA"/>
</dbReference>
<dbReference type="OrthoDB" id="5837936at2759"/>
<accession>A0A0N4U1G2</accession>
<evidence type="ECO:0000313" key="2">
    <source>
        <dbReference type="Proteomes" id="UP000038040"/>
    </source>
</evidence>
<evidence type="ECO:0000313" key="4">
    <source>
        <dbReference type="WBParaSite" id="DME_0000044401-mRNA-1"/>
    </source>
</evidence>
<evidence type="ECO:0000313" key="1">
    <source>
        <dbReference type="EMBL" id="VDN54831.1"/>
    </source>
</evidence>
<proteinExistence type="predicted"/>
<dbReference type="Proteomes" id="UP000038040">
    <property type="component" value="Unplaced"/>
</dbReference>
<dbReference type="STRING" id="318479.A0A0N4U1G2"/>
<dbReference type="Proteomes" id="UP000274756">
    <property type="component" value="Unassembled WGS sequence"/>
</dbReference>
<organism evidence="2 4">
    <name type="scientific">Dracunculus medinensis</name>
    <name type="common">Guinea worm</name>
    <dbReference type="NCBI Taxonomy" id="318479"/>
    <lineage>
        <taxon>Eukaryota</taxon>
        <taxon>Metazoa</taxon>
        <taxon>Ecdysozoa</taxon>
        <taxon>Nematoda</taxon>
        <taxon>Chromadorea</taxon>
        <taxon>Rhabditida</taxon>
        <taxon>Spirurina</taxon>
        <taxon>Dracunculoidea</taxon>
        <taxon>Dracunculidae</taxon>
        <taxon>Dracunculus</taxon>
    </lineage>
</organism>
<dbReference type="WBParaSite" id="DME_0000044401-mRNA-1">
    <property type="protein sequence ID" value="DME_0000044401-mRNA-1"/>
    <property type="gene ID" value="DME_0000044401"/>
</dbReference>
<sequence length="135" mass="15132">MYPTNWQPSSSSSSIDESVQQYWNNHHQNKILNSSTAAVTYDPLLYPQNYMKNMFGAAAAAVGQWVDSSNTFANYNSLQSSAAPTTTTTSHISVLPNDRSLQINQPVFPWMKMTGKTNFVLRFPNDSFMNESHAD</sequence>
<evidence type="ECO:0000313" key="3">
    <source>
        <dbReference type="Proteomes" id="UP000274756"/>
    </source>
</evidence>
<keyword evidence="3" id="KW-1185">Reference proteome</keyword>
<reference evidence="4" key="1">
    <citation type="submission" date="2017-02" db="UniProtKB">
        <authorList>
            <consortium name="WormBaseParasite"/>
        </authorList>
    </citation>
    <scope>IDENTIFICATION</scope>
</reference>
<protein>
    <submittedName>
        <fullName evidence="4">Transcription factor</fullName>
    </submittedName>
</protein>
<dbReference type="AlphaFoldDB" id="A0A0N4U1G2"/>
<name>A0A0N4U1G2_DRAME</name>
<gene>
    <name evidence="1" type="ORF">DME_LOCUS4804</name>
</gene>
<reference evidence="1 3" key="2">
    <citation type="submission" date="2018-11" db="EMBL/GenBank/DDBJ databases">
        <authorList>
            <consortium name="Pathogen Informatics"/>
        </authorList>
    </citation>
    <scope>NUCLEOTIDE SEQUENCE [LARGE SCALE GENOMIC DNA]</scope>
</reference>